<dbReference type="OrthoDB" id="8780364at2"/>
<dbReference type="KEGG" id="cpra:CPter91_0624"/>
<organism evidence="1 2">
    <name type="scientific">Collimonas pratensis</name>
    <dbReference type="NCBI Taxonomy" id="279113"/>
    <lineage>
        <taxon>Bacteria</taxon>
        <taxon>Pseudomonadati</taxon>
        <taxon>Pseudomonadota</taxon>
        <taxon>Betaproteobacteria</taxon>
        <taxon>Burkholderiales</taxon>
        <taxon>Oxalobacteraceae</taxon>
        <taxon>Collimonas</taxon>
    </lineage>
</organism>
<dbReference type="Proteomes" id="UP000074561">
    <property type="component" value="Chromosome"/>
</dbReference>
<sequence>MTALTELDYDSTLDDLVRAVLYSFAMNDYDGEDSVALRSIAASDIFDDVKTEVVNEALATIQQAGLIAWNEEQIGRIGLTAVGIAKFQLVRNDFFDDEENELLRNRLVAINISDLQKSQTYQSLKRKFSGLAVLSGQMCPQSGRWQAQRLSHKTIAVEQGELLPYPKFDHAGNQVIWHLLLT</sequence>
<evidence type="ECO:0000313" key="2">
    <source>
        <dbReference type="Proteomes" id="UP000074561"/>
    </source>
</evidence>
<protein>
    <submittedName>
        <fullName evidence="1">Uncharacterized protein</fullName>
    </submittedName>
</protein>
<gene>
    <name evidence="1" type="ORF">CPter91_0624</name>
</gene>
<accession>A0A127PZ03</accession>
<name>A0A127PZ03_9BURK</name>
<dbReference type="AlphaFoldDB" id="A0A127PZ03"/>
<dbReference type="EMBL" id="CP013234">
    <property type="protein sequence ID" value="AMP03019.1"/>
    <property type="molecule type" value="Genomic_DNA"/>
</dbReference>
<dbReference type="STRING" id="279113.CPter91_0624"/>
<reference evidence="1 2" key="1">
    <citation type="submission" date="2015-11" db="EMBL/GenBank/DDBJ databases">
        <title>Exploring the genomic traits of fungus-feeding bacterial genus Collimonas.</title>
        <authorList>
            <person name="Song C."/>
            <person name="Schmidt R."/>
            <person name="de Jager V."/>
            <person name="Krzyzanowska D."/>
            <person name="Jongedijk E."/>
            <person name="Cankar K."/>
            <person name="Beekwilder J."/>
            <person name="van Veen A."/>
            <person name="de Boer W."/>
            <person name="van Veen J.A."/>
            <person name="Garbeva P."/>
        </authorList>
    </citation>
    <scope>NUCLEOTIDE SEQUENCE [LARGE SCALE GENOMIC DNA]</scope>
    <source>
        <strain evidence="1 2">Ter91</strain>
    </source>
</reference>
<dbReference type="RefSeq" id="WP_061936700.1">
    <property type="nucleotide sequence ID" value="NZ_CP013234.1"/>
</dbReference>
<proteinExistence type="predicted"/>
<dbReference type="PATRIC" id="fig|279113.9.peg.632"/>
<evidence type="ECO:0000313" key="1">
    <source>
        <dbReference type="EMBL" id="AMP03019.1"/>
    </source>
</evidence>